<dbReference type="EC" id="4.1.1.37" evidence="3 7"/>
<evidence type="ECO:0000256" key="2">
    <source>
        <dbReference type="ARBA" id="ARBA00009935"/>
    </source>
</evidence>
<dbReference type="PANTHER" id="PTHR21091:SF169">
    <property type="entry name" value="UROPORPHYRINOGEN DECARBOXYLASE"/>
    <property type="match status" value="1"/>
</dbReference>
<dbReference type="InterPro" id="IPR000257">
    <property type="entry name" value="Uroporphyrinogen_deCOase"/>
</dbReference>
<feature type="binding site" evidence="7">
    <location>
        <position position="202"/>
    </location>
    <ligand>
        <name>substrate</name>
    </ligand>
</feature>
<protein>
    <recommendedName>
        <fullName evidence="3 7">Uroporphyrinogen decarboxylase</fullName>
        <shortName evidence="7">UPD</shortName>
        <shortName evidence="7">URO-D</shortName>
        <ecNumber evidence="3 7">4.1.1.37</ecNumber>
    </recommendedName>
</protein>
<comment type="pathway">
    <text evidence="1 7 8">Porphyrin-containing compound metabolism; protoporphyrin-IX biosynthesis; coproporphyrinogen-III from 5-aminolevulinate: step 4/4.</text>
</comment>
<evidence type="ECO:0000256" key="9">
    <source>
        <dbReference type="RuleBase" id="RU004169"/>
    </source>
</evidence>
<dbReference type="RefSeq" id="WP_100425269.1">
    <property type="nucleotide sequence ID" value="NZ_PGEX01000001.1"/>
</dbReference>
<dbReference type="PROSITE" id="PS00906">
    <property type="entry name" value="UROD_1"/>
    <property type="match status" value="1"/>
</dbReference>
<reference evidence="11 12" key="1">
    <citation type="submission" date="2017-11" db="EMBL/GenBank/DDBJ databases">
        <title>Animal gut microbial communities from fecal samples from Wisconsin, USA.</title>
        <authorList>
            <person name="Neumann A."/>
        </authorList>
    </citation>
    <scope>NUCLEOTIDE SEQUENCE [LARGE SCALE GENOMIC DNA]</scope>
    <source>
        <strain evidence="11 12">UWS3</strain>
    </source>
</reference>
<evidence type="ECO:0000256" key="6">
    <source>
        <dbReference type="ARBA" id="ARBA00023244"/>
    </source>
</evidence>
<comment type="similarity">
    <text evidence="2 7 9">Belongs to the uroporphyrinogen decarboxylase family.</text>
</comment>
<comment type="caution">
    <text evidence="7">Lacks conserved residue(s) required for the propagation of feature annotation.</text>
</comment>
<dbReference type="Gene3D" id="3.20.20.210">
    <property type="match status" value="1"/>
</dbReference>
<dbReference type="SUPFAM" id="SSF51726">
    <property type="entry name" value="UROD/MetE-like"/>
    <property type="match status" value="1"/>
</dbReference>
<name>A0A2M9A6D7_9BACT</name>
<evidence type="ECO:0000259" key="10">
    <source>
        <dbReference type="PROSITE" id="PS00906"/>
    </source>
</evidence>
<comment type="subcellular location">
    <subcellularLocation>
        <location evidence="7">Cytoplasm</location>
    </subcellularLocation>
</comment>
<dbReference type="HAMAP" id="MF_00218">
    <property type="entry name" value="URO_D"/>
    <property type="match status" value="1"/>
</dbReference>
<feature type="binding site" evidence="7">
    <location>
        <begin position="20"/>
        <end position="24"/>
    </location>
    <ligand>
        <name>substrate</name>
    </ligand>
</feature>
<evidence type="ECO:0000313" key="11">
    <source>
        <dbReference type="EMBL" id="PJJ41280.1"/>
    </source>
</evidence>
<dbReference type="InterPro" id="IPR006361">
    <property type="entry name" value="Uroporphyrinogen_deCO2ase_HemE"/>
</dbReference>
<feature type="binding site" evidence="7">
    <location>
        <position position="315"/>
    </location>
    <ligand>
        <name>substrate</name>
    </ligand>
</feature>
<dbReference type="Proteomes" id="UP000231134">
    <property type="component" value="Unassembled WGS sequence"/>
</dbReference>
<evidence type="ECO:0000313" key="12">
    <source>
        <dbReference type="Proteomes" id="UP000231134"/>
    </source>
</evidence>
<evidence type="ECO:0000256" key="4">
    <source>
        <dbReference type="ARBA" id="ARBA00022793"/>
    </source>
</evidence>
<gene>
    <name evidence="7" type="primary">hemE</name>
    <name evidence="11" type="ORF">BGX16_1241</name>
</gene>
<feature type="binding site" evidence="7">
    <location>
        <position position="70"/>
    </location>
    <ligand>
        <name>substrate</name>
    </ligand>
</feature>
<dbReference type="InterPro" id="IPR038071">
    <property type="entry name" value="UROD/MetE-like_sf"/>
</dbReference>
<dbReference type="NCBIfam" id="TIGR01464">
    <property type="entry name" value="hemE"/>
    <property type="match status" value="1"/>
</dbReference>
<dbReference type="PANTHER" id="PTHR21091">
    <property type="entry name" value="METHYLTETRAHYDROFOLATE:HOMOCYSTEINE METHYLTRANSFERASE RELATED"/>
    <property type="match status" value="1"/>
</dbReference>
<keyword evidence="6 7" id="KW-0627">Porphyrin biosynthesis</keyword>
<evidence type="ECO:0000256" key="5">
    <source>
        <dbReference type="ARBA" id="ARBA00023239"/>
    </source>
</evidence>
<dbReference type="CDD" id="cd00717">
    <property type="entry name" value="URO-D"/>
    <property type="match status" value="1"/>
</dbReference>
<dbReference type="GO" id="GO:0006782">
    <property type="term" value="P:protoporphyrinogen IX biosynthetic process"/>
    <property type="evidence" value="ECO:0007669"/>
    <property type="project" value="UniProtKB-UniRule"/>
</dbReference>
<evidence type="ECO:0000256" key="1">
    <source>
        <dbReference type="ARBA" id="ARBA00004804"/>
    </source>
</evidence>
<dbReference type="Pfam" id="PF01208">
    <property type="entry name" value="URO-D"/>
    <property type="match status" value="1"/>
</dbReference>
<keyword evidence="5 7" id="KW-0456">Lyase</keyword>
<dbReference type="UniPathway" id="UPA00251">
    <property type="reaction ID" value="UER00321"/>
</dbReference>
<comment type="function">
    <text evidence="7">Catalyzes the decarboxylation of four acetate groups of uroporphyrinogen-III to yield coproporphyrinogen-III.</text>
</comment>
<feature type="domain" description="Uroporphyrinogen decarboxylase (URO-D)" evidence="10">
    <location>
        <begin position="15"/>
        <end position="24"/>
    </location>
</feature>
<evidence type="ECO:0000256" key="8">
    <source>
        <dbReference type="RuleBase" id="RU000554"/>
    </source>
</evidence>
<dbReference type="OrthoDB" id="9806656at2"/>
<evidence type="ECO:0000256" key="7">
    <source>
        <dbReference type="HAMAP-Rule" id="MF_00218"/>
    </source>
</evidence>
<keyword evidence="4 7" id="KW-0210">Decarboxylase</keyword>
<dbReference type="GO" id="GO:0004853">
    <property type="term" value="F:uroporphyrinogen decarboxylase activity"/>
    <property type="evidence" value="ECO:0007669"/>
    <property type="project" value="UniProtKB-UniRule"/>
</dbReference>
<comment type="subunit">
    <text evidence="7">Homodimer.</text>
</comment>
<sequence length="337" mass="37739">MLFVDAALGKTTKKPVWMMRQAGRALPEYRELRQKFPDFLSFVRNAEAAADATLMPTNRFDIDAAILFSDILVALPYMGFDLKFVPGKGPVISNPFRSESDMQNLHPVNLDKDLEYTKLALQKVRKELSKEKALLGFVGGPITVASYAIEGGSSKDLHCTKALYYQNKSAFESFLSLLAEMTGEYLARQAEWGADALVIMDSWAGHLSREDYIRMAKPFTEKVIKIVRHHTEAPIIHYANGASHLVDTFTTLDVNVVGVDHRSELSELFNKHPNTIFQGNLDQALLFANPEEIQQQTKKILELSKNRSHVMNLGHGVLPDTPLSGIQAFVDAVRNFD</sequence>
<organism evidence="11 12">
    <name type="scientific">Hallerella succinigenes</name>
    <dbReference type="NCBI Taxonomy" id="1896222"/>
    <lineage>
        <taxon>Bacteria</taxon>
        <taxon>Pseudomonadati</taxon>
        <taxon>Fibrobacterota</taxon>
        <taxon>Fibrobacteria</taxon>
        <taxon>Fibrobacterales</taxon>
        <taxon>Fibrobacteraceae</taxon>
        <taxon>Hallerella</taxon>
    </lineage>
</organism>
<accession>A0A2M9A6D7</accession>
<evidence type="ECO:0000256" key="3">
    <source>
        <dbReference type="ARBA" id="ARBA00012288"/>
    </source>
</evidence>
<dbReference type="GO" id="GO:0005829">
    <property type="term" value="C:cytosol"/>
    <property type="evidence" value="ECO:0007669"/>
    <property type="project" value="TreeGrafter"/>
</dbReference>
<comment type="caution">
    <text evidence="11">The sequence shown here is derived from an EMBL/GenBank/DDBJ whole genome shotgun (WGS) entry which is preliminary data.</text>
</comment>
<comment type="catalytic activity">
    <reaction evidence="7 8">
        <text>uroporphyrinogen III + 4 H(+) = coproporphyrinogen III + 4 CO2</text>
        <dbReference type="Rhea" id="RHEA:19865"/>
        <dbReference type="ChEBI" id="CHEBI:15378"/>
        <dbReference type="ChEBI" id="CHEBI:16526"/>
        <dbReference type="ChEBI" id="CHEBI:57308"/>
        <dbReference type="ChEBI" id="CHEBI:57309"/>
        <dbReference type="EC" id="4.1.1.37"/>
    </reaction>
</comment>
<feature type="site" description="Transition state stabilizer" evidence="7">
    <location>
        <position position="70"/>
    </location>
</feature>
<feature type="binding site" evidence="7">
    <location>
        <position position="147"/>
    </location>
    <ligand>
        <name>substrate</name>
    </ligand>
</feature>
<dbReference type="AlphaFoldDB" id="A0A2M9A6D7"/>
<proteinExistence type="inferred from homology"/>
<keyword evidence="12" id="KW-1185">Reference proteome</keyword>
<keyword evidence="7" id="KW-0963">Cytoplasm</keyword>
<dbReference type="EMBL" id="PGEX01000001">
    <property type="protein sequence ID" value="PJJ41280.1"/>
    <property type="molecule type" value="Genomic_DNA"/>
</dbReference>